<accession>A0AAP0PPG8</accession>
<proteinExistence type="predicted"/>
<sequence>MKECELCSASARMYWNRIKRACAGTCQSTGAKLGPTVSLCERCMKGNERGGRVADEESHNGNEIEALYESAMSFVPVHRSDARTDGVGVRAVYEGEGERRRSRGGEPWQ</sequence>
<organism evidence="1 2">
    <name type="scientific">Stephania cephalantha</name>
    <dbReference type="NCBI Taxonomy" id="152367"/>
    <lineage>
        <taxon>Eukaryota</taxon>
        <taxon>Viridiplantae</taxon>
        <taxon>Streptophyta</taxon>
        <taxon>Embryophyta</taxon>
        <taxon>Tracheophyta</taxon>
        <taxon>Spermatophyta</taxon>
        <taxon>Magnoliopsida</taxon>
        <taxon>Ranunculales</taxon>
        <taxon>Menispermaceae</taxon>
        <taxon>Menispermoideae</taxon>
        <taxon>Cissampelideae</taxon>
        <taxon>Stephania</taxon>
    </lineage>
</organism>
<keyword evidence="2" id="KW-1185">Reference proteome</keyword>
<protein>
    <submittedName>
        <fullName evidence="1">Uncharacterized protein</fullName>
    </submittedName>
</protein>
<evidence type="ECO:0000313" key="1">
    <source>
        <dbReference type="EMBL" id="KAK9148121.1"/>
    </source>
</evidence>
<reference evidence="1 2" key="1">
    <citation type="submission" date="2024-01" db="EMBL/GenBank/DDBJ databases">
        <title>Genome assemblies of Stephania.</title>
        <authorList>
            <person name="Yang L."/>
        </authorList>
    </citation>
    <scope>NUCLEOTIDE SEQUENCE [LARGE SCALE GENOMIC DNA]</scope>
    <source>
        <strain evidence="1">JXDWG</strain>
        <tissue evidence="1">Leaf</tissue>
    </source>
</reference>
<gene>
    <name evidence="1" type="ORF">Scep_006878</name>
</gene>
<name>A0AAP0PPG8_9MAGN</name>
<dbReference type="EMBL" id="JBBNAG010000003">
    <property type="protein sequence ID" value="KAK9148121.1"/>
    <property type="molecule type" value="Genomic_DNA"/>
</dbReference>
<dbReference type="AlphaFoldDB" id="A0AAP0PPG8"/>
<comment type="caution">
    <text evidence="1">The sequence shown here is derived from an EMBL/GenBank/DDBJ whole genome shotgun (WGS) entry which is preliminary data.</text>
</comment>
<dbReference type="Proteomes" id="UP001419268">
    <property type="component" value="Unassembled WGS sequence"/>
</dbReference>
<evidence type="ECO:0000313" key="2">
    <source>
        <dbReference type="Proteomes" id="UP001419268"/>
    </source>
</evidence>